<sequence length="283" mass="31139">MSPSNNLSGQEEDTNGRPQSLPLIWRRKETRQGSMLFHETTGDNPYEAHGQYNPTSTTEASVNGDLFDGSFVPLVPTRGHFYAAYPTSPGSQSRLPLGFGAVPLDDGNPVYVSRGPKMIVTAVGGYPDANTPGNIENDEDEDSDSDTESLWSVTSLWEGCYATQGGHIDGIEGEEHGSREEHDDESSSRDPSEVTWAATSMTPQTQVSNESSKGNTSLVSEPGSPLTPLDIGEEEFTDNAVESRGEKRKRENDDEGRLTSVKFKLDESVRTANRRKLRFNYRW</sequence>
<reference evidence="1 2" key="1">
    <citation type="journal article" date="2019" name="Nat. Ecol. Evol.">
        <title>Megaphylogeny resolves global patterns of mushroom evolution.</title>
        <authorList>
            <person name="Varga T."/>
            <person name="Krizsan K."/>
            <person name="Foldi C."/>
            <person name="Dima B."/>
            <person name="Sanchez-Garcia M."/>
            <person name="Sanchez-Ramirez S."/>
            <person name="Szollosi G.J."/>
            <person name="Szarkandi J.G."/>
            <person name="Papp V."/>
            <person name="Albert L."/>
            <person name="Andreopoulos W."/>
            <person name="Angelini C."/>
            <person name="Antonin V."/>
            <person name="Barry K.W."/>
            <person name="Bougher N.L."/>
            <person name="Buchanan P."/>
            <person name="Buyck B."/>
            <person name="Bense V."/>
            <person name="Catcheside P."/>
            <person name="Chovatia M."/>
            <person name="Cooper J."/>
            <person name="Damon W."/>
            <person name="Desjardin D."/>
            <person name="Finy P."/>
            <person name="Geml J."/>
            <person name="Haridas S."/>
            <person name="Hughes K."/>
            <person name="Justo A."/>
            <person name="Karasinski D."/>
            <person name="Kautmanova I."/>
            <person name="Kiss B."/>
            <person name="Kocsube S."/>
            <person name="Kotiranta H."/>
            <person name="LaButti K.M."/>
            <person name="Lechner B.E."/>
            <person name="Liimatainen K."/>
            <person name="Lipzen A."/>
            <person name="Lukacs Z."/>
            <person name="Mihaltcheva S."/>
            <person name="Morgado L.N."/>
            <person name="Niskanen T."/>
            <person name="Noordeloos M.E."/>
            <person name="Ohm R.A."/>
            <person name="Ortiz-Santana B."/>
            <person name="Ovrebo C."/>
            <person name="Racz N."/>
            <person name="Riley R."/>
            <person name="Savchenko A."/>
            <person name="Shiryaev A."/>
            <person name="Soop K."/>
            <person name="Spirin V."/>
            <person name="Szebenyi C."/>
            <person name="Tomsovsky M."/>
            <person name="Tulloss R.E."/>
            <person name="Uehling J."/>
            <person name="Grigoriev I.V."/>
            <person name="Vagvolgyi C."/>
            <person name="Papp T."/>
            <person name="Martin F.M."/>
            <person name="Miettinen O."/>
            <person name="Hibbett D.S."/>
            <person name="Nagy L.G."/>
        </authorList>
    </citation>
    <scope>NUCLEOTIDE SEQUENCE [LARGE SCALE GENOMIC DNA]</scope>
    <source>
        <strain evidence="1 2">NL-1719</strain>
    </source>
</reference>
<accession>A0ACD3AB08</accession>
<protein>
    <submittedName>
        <fullName evidence="1">Uncharacterized protein</fullName>
    </submittedName>
</protein>
<dbReference type="Proteomes" id="UP000308600">
    <property type="component" value="Unassembled WGS sequence"/>
</dbReference>
<dbReference type="EMBL" id="ML208555">
    <property type="protein sequence ID" value="TFK62856.1"/>
    <property type="molecule type" value="Genomic_DNA"/>
</dbReference>
<organism evidence="1 2">
    <name type="scientific">Pluteus cervinus</name>
    <dbReference type="NCBI Taxonomy" id="181527"/>
    <lineage>
        <taxon>Eukaryota</taxon>
        <taxon>Fungi</taxon>
        <taxon>Dikarya</taxon>
        <taxon>Basidiomycota</taxon>
        <taxon>Agaricomycotina</taxon>
        <taxon>Agaricomycetes</taxon>
        <taxon>Agaricomycetidae</taxon>
        <taxon>Agaricales</taxon>
        <taxon>Pluteineae</taxon>
        <taxon>Pluteaceae</taxon>
        <taxon>Pluteus</taxon>
    </lineage>
</organism>
<gene>
    <name evidence="1" type="ORF">BDN72DRAFT_929685</name>
</gene>
<evidence type="ECO:0000313" key="1">
    <source>
        <dbReference type="EMBL" id="TFK62856.1"/>
    </source>
</evidence>
<name>A0ACD3AB08_9AGAR</name>
<keyword evidence="2" id="KW-1185">Reference proteome</keyword>
<proteinExistence type="predicted"/>
<evidence type="ECO:0000313" key="2">
    <source>
        <dbReference type="Proteomes" id="UP000308600"/>
    </source>
</evidence>